<gene>
    <name evidence="1" type="primary">ppaX</name>
    <name evidence="1" type="ORF">BN1048_01863</name>
</gene>
<organism evidence="1 2">
    <name type="scientific">Jeotgalicoccus saudimassiliensis</name>
    <dbReference type="NCBI Taxonomy" id="1461582"/>
    <lineage>
        <taxon>Bacteria</taxon>
        <taxon>Bacillati</taxon>
        <taxon>Bacillota</taxon>
        <taxon>Bacilli</taxon>
        <taxon>Bacillales</taxon>
        <taxon>Staphylococcaceae</taxon>
        <taxon>Jeotgalicoccus</taxon>
    </lineage>
</organism>
<evidence type="ECO:0000313" key="1">
    <source>
        <dbReference type="EMBL" id="CEA02839.1"/>
    </source>
</evidence>
<dbReference type="Proteomes" id="UP000044136">
    <property type="component" value="Unassembled WGS sequence"/>
</dbReference>
<protein>
    <submittedName>
        <fullName evidence="1">Pyrophosphatase PpaX</fullName>
    </submittedName>
</protein>
<dbReference type="STRING" id="1461582.BN1048_01863"/>
<proteinExistence type="predicted"/>
<sequence length="233" mass="26149">MNRILLYDKDGTLLNFHKLWTPYAKKCIDKFSEDFNVRHRKPEVAEKLGYVDGEIKANSTIASGTGSDIHAVFESIEKGGGKWAKDFYESNLGMLTDDMELIDGVKTALQHGLSNGYKNVIVTSDSRDSTLRFIRKFELEPYIFDVICGDDNDYHKPQFGFIKDFIDKHGYPIEELVMIGDNAADTLLGYDEGLYTIGVLSGTGQREHLAGADRIVDSIKDLYDADGKFILDA</sequence>
<dbReference type="SFLD" id="SFLDG01129">
    <property type="entry name" value="C1.5:_HAD__Beta-PGM__Phosphata"/>
    <property type="match status" value="1"/>
</dbReference>
<dbReference type="SUPFAM" id="SSF56784">
    <property type="entry name" value="HAD-like"/>
    <property type="match status" value="1"/>
</dbReference>
<dbReference type="PANTHER" id="PTHR43434:SF1">
    <property type="entry name" value="PHOSPHOGLYCOLATE PHOSPHATASE"/>
    <property type="match status" value="1"/>
</dbReference>
<dbReference type="HOGENOM" id="CLU_045011_16_2_9"/>
<dbReference type="GO" id="GO:0006281">
    <property type="term" value="P:DNA repair"/>
    <property type="evidence" value="ECO:0007669"/>
    <property type="project" value="TreeGrafter"/>
</dbReference>
<name>A0A078M9C6_9STAP</name>
<dbReference type="EMBL" id="CCSE01000001">
    <property type="protein sequence ID" value="CEA02839.1"/>
    <property type="molecule type" value="Genomic_DNA"/>
</dbReference>
<reference evidence="1 2" key="1">
    <citation type="submission" date="2014-07" db="EMBL/GenBank/DDBJ databases">
        <authorList>
            <person name="Urmite Genomes Urmite Genomes"/>
        </authorList>
    </citation>
    <scope>NUCLEOTIDE SEQUENCE [LARGE SCALE GENOMIC DNA]</scope>
    <source>
        <strain evidence="1 2">13MG44_air</strain>
    </source>
</reference>
<dbReference type="InterPro" id="IPR041492">
    <property type="entry name" value="HAD_2"/>
</dbReference>
<dbReference type="RefSeq" id="WP_035810538.1">
    <property type="nucleotide sequence ID" value="NZ_CCSE01000001.1"/>
</dbReference>
<evidence type="ECO:0000313" key="2">
    <source>
        <dbReference type="Proteomes" id="UP000044136"/>
    </source>
</evidence>
<dbReference type="GO" id="GO:0005829">
    <property type="term" value="C:cytosol"/>
    <property type="evidence" value="ECO:0007669"/>
    <property type="project" value="TreeGrafter"/>
</dbReference>
<dbReference type="GO" id="GO:0008967">
    <property type="term" value="F:phosphoglycolate phosphatase activity"/>
    <property type="evidence" value="ECO:0007669"/>
    <property type="project" value="TreeGrafter"/>
</dbReference>
<dbReference type="AlphaFoldDB" id="A0A078M9C6"/>
<dbReference type="eggNOG" id="COG0546">
    <property type="taxonomic scope" value="Bacteria"/>
</dbReference>
<dbReference type="InterPro" id="IPR023214">
    <property type="entry name" value="HAD_sf"/>
</dbReference>
<dbReference type="InterPro" id="IPR036412">
    <property type="entry name" value="HAD-like_sf"/>
</dbReference>
<keyword evidence="2" id="KW-1185">Reference proteome</keyword>
<dbReference type="Gene3D" id="3.40.50.1000">
    <property type="entry name" value="HAD superfamily/HAD-like"/>
    <property type="match status" value="1"/>
</dbReference>
<dbReference type="Pfam" id="PF13419">
    <property type="entry name" value="HAD_2"/>
    <property type="match status" value="1"/>
</dbReference>
<accession>A0A078M9C6</accession>
<dbReference type="OrthoDB" id="9792518at2"/>
<dbReference type="SFLD" id="SFLDS00003">
    <property type="entry name" value="Haloacid_Dehalogenase"/>
    <property type="match status" value="1"/>
</dbReference>
<dbReference type="PANTHER" id="PTHR43434">
    <property type="entry name" value="PHOSPHOGLYCOLATE PHOSPHATASE"/>
    <property type="match status" value="1"/>
</dbReference>
<dbReference type="InterPro" id="IPR050155">
    <property type="entry name" value="HAD-like_hydrolase_sf"/>
</dbReference>